<dbReference type="VEuPathDB" id="FungiDB:PSHT_13453"/>
<evidence type="ECO:0000256" key="2">
    <source>
        <dbReference type="SAM" id="SignalP"/>
    </source>
</evidence>
<organism evidence="3 4">
    <name type="scientific">Puccinia striiformis</name>
    <dbReference type="NCBI Taxonomy" id="27350"/>
    <lineage>
        <taxon>Eukaryota</taxon>
        <taxon>Fungi</taxon>
        <taxon>Dikarya</taxon>
        <taxon>Basidiomycota</taxon>
        <taxon>Pucciniomycotina</taxon>
        <taxon>Pucciniomycetes</taxon>
        <taxon>Pucciniales</taxon>
        <taxon>Pucciniaceae</taxon>
        <taxon>Puccinia</taxon>
    </lineage>
</organism>
<dbReference type="AlphaFoldDB" id="A0A2S4V7Y3"/>
<protein>
    <recommendedName>
        <fullName evidence="5">Hydrophobin</fullName>
    </recommendedName>
</protein>
<comment type="caution">
    <text evidence="3">The sequence shown here is derived from an EMBL/GenBank/DDBJ whole genome shotgun (WGS) entry which is preliminary data.</text>
</comment>
<evidence type="ECO:0000313" key="4">
    <source>
        <dbReference type="Proteomes" id="UP000239156"/>
    </source>
</evidence>
<dbReference type="VEuPathDB" id="FungiDB:PSTT_09553"/>
<feature type="signal peptide" evidence="2">
    <location>
        <begin position="1"/>
        <end position="25"/>
    </location>
</feature>
<reference evidence="3" key="1">
    <citation type="submission" date="2017-12" db="EMBL/GenBank/DDBJ databases">
        <title>Gene loss provides genomic basis for host adaptation in cereal stripe rust fungi.</title>
        <authorList>
            <person name="Xia C."/>
        </authorList>
    </citation>
    <scope>NUCLEOTIDE SEQUENCE [LARGE SCALE GENOMIC DNA]</scope>
    <source>
        <strain evidence="3">93-210</strain>
    </source>
</reference>
<keyword evidence="2" id="KW-0732">Signal</keyword>
<keyword evidence="4" id="KW-1185">Reference proteome</keyword>
<dbReference type="EMBL" id="PKSL01000096">
    <property type="protein sequence ID" value="POW05631.1"/>
    <property type="molecule type" value="Genomic_DNA"/>
</dbReference>
<name>A0A2S4V7Y3_9BASI</name>
<evidence type="ECO:0008006" key="5">
    <source>
        <dbReference type="Google" id="ProtNLM"/>
    </source>
</evidence>
<evidence type="ECO:0000256" key="1">
    <source>
        <dbReference type="SAM" id="MobiDB-lite"/>
    </source>
</evidence>
<feature type="chain" id="PRO_5015554068" description="Hydrophobin" evidence="2">
    <location>
        <begin position="26"/>
        <end position="115"/>
    </location>
</feature>
<accession>A0A2S4V7Y3</accession>
<proteinExistence type="predicted"/>
<gene>
    <name evidence="3" type="ORF">PSTT_09553</name>
</gene>
<dbReference type="Proteomes" id="UP000239156">
    <property type="component" value="Unassembled WGS sequence"/>
</dbReference>
<evidence type="ECO:0000313" key="3">
    <source>
        <dbReference type="EMBL" id="POW05631.1"/>
    </source>
</evidence>
<sequence length="115" mass="12344">MKIHSLFSSLPVVILILGESLYVHSFNCQHPKTDGYTQALCATEPKQLARRDTGSSSSGGSSGTHLDDVKVVKPKKVNGDNRCTAPEQNSCCKPDVKPGTTFIHAKGLDLVGDYV</sequence>
<feature type="region of interest" description="Disordered" evidence="1">
    <location>
        <begin position="47"/>
        <end position="70"/>
    </location>
</feature>